<feature type="transmembrane region" description="Helical" evidence="3">
    <location>
        <begin position="6"/>
        <end position="31"/>
    </location>
</feature>
<keyword evidence="3" id="KW-0472">Membrane</keyword>
<dbReference type="PRINTS" id="PR00081">
    <property type="entry name" value="GDHRDH"/>
</dbReference>
<accession>A0A6A6QW07</accession>
<evidence type="ECO:0000313" key="4">
    <source>
        <dbReference type="EMBL" id="KAF2495127.1"/>
    </source>
</evidence>
<protein>
    <submittedName>
        <fullName evidence="4">NAD(P)-binding protein</fullName>
    </submittedName>
</protein>
<dbReference type="EMBL" id="MU004189">
    <property type="protein sequence ID" value="KAF2495127.1"/>
    <property type="molecule type" value="Genomic_DNA"/>
</dbReference>
<organism evidence="4 5">
    <name type="scientific">Lophium mytilinum</name>
    <dbReference type="NCBI Taxonomy" id="390894"/>
    <lineage>
        <taxon>Eukaryota</taxon>
        <taxon>Fungi</taxon>
        <taxon>Dikarya</taxon>
        <taxon>Ascomycota</taxon>
        <taxon>Pezizomycotina</taxon>
        <taxon>Dothideomycetes</taxon>
        <taxon>Pleosporomycetidae</taxon>
        <taxon>Mytilinidiales</taxon>
        <taxon>Mytilinidiaceae</taxon>
        <taxon>Lophium</taxon>
    </lineage>
</organism>
<comment type="similarity">
    <text evidence="1">Belongs to the short-chain dehydrogenases/reductases (SDR) family.</text>
</comment>
<dbReference type="GO" id="GO:0016491">
    <property type="term" value="F:oxidoreductase activity"/>
    <property type="evidence" value="ECO:0007669"/>
    <property type="project" value="UniProtKB-KW"/>
</dbReference>
<keyword evidence="3" id="KW-0812">Transmembrane</keyword>
<dbReference type="Proteomes" id="UP000799750">
    <property type="component" value="Unassembled WGS sequence"/>
</dbReference>
<dbReference type="AlphaFoldDB" id="A0A6A6QW07"/>
<proteinExistence type="inferred from homology"/>
<dbReference type="OrthoDB" id="47007at2759"/>
<keyword evidence="5" id="KW-1185">Reference proteome</keyword>
<dbReference type="PANTHER" id="PTHR43899:SF13">
    <property type="entry name" value="RH59310P"/>
    <property type="match status" value="1"/>
</dbReference>
<dbReference type="InterPro" id="IPR036291">
    <property type="entry name" value="NAD(P)-bd_dom_sf"/>
</dbReference>
<dbReference type="SUPFAM" id="SSF51735">
    <property type="entry name" value="NAD(P)-binding Rossmann-fold domains"/>
    <property type="match status" value="1"/>
</dbReference>
<evidence type="ECO:0000256" key="1">
    <source>
        <dbReference type="ARBA" id="ARBA00006484"/>
    </source>
</evidence>
<name>A0A6A6QW07_9PEZI</name>
<dbReference type="Pfam" id="PF00106">
    <property type="entry name" value="adh_short"/>
    <property type="match status" value="1"/>
</dbReference>
<evidence type="ECO:0000313" key="5">
    <source>
        <dbReference type="Proteomes" id="UP000799750"/>
    </source>
</evidence>
<reference evidence="4" key="1">
    <citation type="journal article" date="2020" name="Stud. Mycol.">
        <title>101 Dothideomycetes genomes: a test case for predicting lifestyles and emergence of pathogens.</title>
        <authorList>
            <person name="Haridas S."/>
            <person name="Albert R."/>
            <person name="Binder M."/>
            <person name="Bloem J."/>
            <person name="Labutti K."/>
            <person name="Salamov A."/>
            <person name="Andreopoulos B."/>
            <person name="Baker S."/>
            <person name="Barry K."/>
            <person name="Bills G."/>
            <person name="Bluhm B."/>
            <person name="Cannon C."/>
            <person name="Castanera R."/>
            <person name="Culley D."/>
            <person name="Daum C."/>
            <person name="Ezra D."/>
            <person name="Gonzalez J."/>
            <person name="Henrissat B."/>
            <person name="Kuo A."/>
            <person name="Liang C."/>
            <person name="Lipzen A."/>
            <person name="Lutzoni F."/>
            <person name="Magnuson J."/>
            <person name="Mondo S."/>
            <person name="Nolan M."/>
            <person name="Ohm R."/>
            <person name="Pangilinan J."/>
            <person name="Park H.-J."/>
            <person name="Ramirez L."/>
            <person name="Alfaro M."/>
            <person name="Sun H."/>
            <person name="Tritt A."/>
            <person name="Yoshinaga Y."/>
            <person name="Zwiers L.-H."/>
            <person name="Turgeon B."/>
            <person name="Goodwin S."/>
            <person name="Spatafora J."/>
            <person name="Crous P."/>
            <person name="Grigoriev I."/>
        </authorList>
    </citation>
    <scope>NUCLEOTIDE SEQUENCE</scope>
    <source>
        <strain evidence="4">CBS 269.34</strain>
    </source>
</reference>
<dbReference type="PANTHER" id="PTHR43899">
    <property type="entry name" value="RH59310P"/>
    <property type="match status" value="1"/>
</dbReference>
<dbReference type="InterPro" id="IPR002347">
    <property type="entry name" value="SDR_fam"/>
</dbReference>
<evidence type="ECO:0000256" key="2">
    <source>
        <dbReference type="ARBA" id="ARBA00023002"/>
    </source>
</evidence>
<keyword evidence="2" id="KW-0560">Oxidoreductase</keyword>
<evidence type="ECO:0000256" key="3">
    <source>
        <dbReference type="SAM" id="Phobius"/>
    </source>
</evidence>
<gene>
    <name evidence="4" type="ORF">BU16DRAFT_380271</name>
</gene>
<dbReference type="GO" id="GO:0005783">
    <property type="term" value="C:endoplasmic reticulum"/>
    <property type="evidence" value="ECO:0007669"/>
    <property type="project" value="TreeGrafter"/>
</dbReference>
<keyword evidence="3" id="KW-1133">Transmembrane helix</keyword>
<sequence>MASLISALACIGLLYSLKILYRLLVLTWVYFIRPTSVSRYLSTDPSHPSWALVTGSTDGIGLGFSHELCSRGFNVLLHGRNPEKLARVQADLLQKFPGRSVETAVADAAAYDNAGLRNVVQKATSLPDGGRLRVLVHNVGGGGPLVGKGVFELFSDTTVDEVDTLINVNARFPVRLTAALLPVLTAESNAPTLVMNLGSMATYGLPYSVLYSATKSFNLTFSAAFGREMKSRGHDVEVLGFVVGTTNTTGAPAETQGNMGVMTPRELAKACLDKSGCRQWILPPSFKHWIVSNINDSVPEVMIVNQMEKLWTLEKKGK</sequence>
<dbReference type="Gene3D" id="3.40.50.720">
    <property type="entry name" value="NAD(P)-binding Rossmann-like Domain"/>
    <property type="match status" value="1"/>
</dbReference>
<dbReference type="InterPro" id="IPR051019">
    <property type="entry name" value="VLCFA-Steroid_DH"/>
</dbReference>